<dbReference type="InterPro" id="IPR018490">
    <property type="entry name" value="cNMP-bd_dom_sf"/>
</dbReference>
<dbReference type="Pfam" id="PF00027">
    <property type="entry name" value="cNMP_binding"/>
    <property type="match status" value="1"/>
</dbReference>
<accession>A0ABT3SPX8</accession>
<proteinExistence type="predicted"/>
<dbReference type="InterPro" id="IPR014710">
    <property type="entry name" value="RmlC-like_jellyroll"/>
</dbReference>
<gene>
    <name evidence="2" type="ORF">EYC87_00110</name>
</gene>
<dbReference type="Proteomes" id="UP001143307">
    <property type="component" value="Unassembled WGS sequence"/>
</dbReference>
<dbReference type="SUPFAM" id="SSF51206">
    <property type="entry name" value="cAMP-binding domain-like"/>
    <property type="match status" value="1"/>
</dbReference>
<evidence type="ECO:0000259" key="1">
    <source>
        <dbReference type="PROSITE" id="PS50042"/>
    </source>
</evidence>
<feature type="domain" description="Cyclic nucleotide-binding" evidence="1">
    <location>
        <begin position="55"/>
        <end position="137"/>
    </location>
</feature>
<dbReference type="EMBL" id="SHNP01000001">
    <property type="protein sequence ID" value="MCX2971985.1"/>
    <property type="molecule type" value="Genomic_DNA"/>
</dbReference>
<evidence type="ECO:0000313" key="3">
    <source>
        <dbReference type="Proteomes" id="UP001143307"/>
    </source>
</evidence>
<sequence length="222" mass="24957">MFITMLLVASFITITFLLCFSVYNLAMDQLDNMALFAPWLERWGIPDLNSNSTWLQAISPTTFAVDDYLVHAGDVDDTLYLLQTGLVRLFYTTSDGRERNKAFFRPGQLTGPVSAAMTGSAAPFSIQALEPVKALSFPYEAMALEAQNKLPIARAAQQMLAEAFIRNEQREAMLLTCNAEQRYQWLLDNEADLPQRVAQFQIASYLGIDPVSLSRLKRKNSQ</sequence>
<dbReference type="SMART" id="SM00100">
    <property type="entry name" value="cNMP"/>
    <property type="match status" value="1"/>
</dbReference>
<name>A0ABT3SPX8_9GAMM</name>
<dbReference type="RefSeq" id="WP_279251055.1">
    <property type="nucleotide sequence ID" value="NZ_SHNP01000001.1"/>
</dbReference>
<organism evidence="2 3">
    <name type="scientific">Candidatus Seongchinamella marina</name>
    <dbReference type="NCBI Taxonomy" id="2518990"/>
    <lineage>
        <taxon>Bacteria</taxon>
        <taxon>Pseudomonadati</taxon>
        <taxon>Pseudomonadota</taxon>
        <taxon>Gammaproteobacteria</taxon>
        <taxon>Cellvibrionales</taxon>
        <taxon>Halieaceae</taxon>
        <taxon>Seongchinamella</taxon>
    </lineage>
</organism>
<protein>
    <submittedName>
        <fullName evidence="2">Crp/Fnr family transcriptional regulator</fullName>
    </submittedName>
</protein>
<dbReference type="PROSITE" id="PS50042">
    <property type="entry name" value="CNMP_BINDING_3"/>
    <property type="match status" value="1"/>
</dbReference>
<dbReference type="InterPro" id="IPR000595">
    <property type="entry name" value="cNMP-bd_dom"/>
</dbReference>
<comment type="caution">
    <text evidence="2">The sequence shown here is derived from an EMBL/GenBank/DDBJ whole genome shotgun (WGS) entry which is preliminary data.</text>
</comment>
<dbReference type="Gene3D" id="2.60.120.10">
    <property type="entry name" value="Jelly Rolls"/>
    <property type="match status" value="1"/>
</dbReference>
<keyword evidence="3" id="KW-1185">Reference proteome</keyword>
<dbReference type="CDD" id="cd00038">
    <property type="entry name" value="CAP_ED"/>
    <property type="match status" value="1"/>
</dbReference>
<evidence type="ECO:0000313" key="2">
    <source>
        <dbReference type="EMBL" id="MCX2971985.1"/>
    </source>
</evidence>
<reference evidence="2" key="1">
    <citation type="submission" date="2019-02" db="EMBL/GenBank/DDBJ databases">
        <authorList>
            <person name="Li S.-H."/>
        </authorList>
    </citation>
    <scope>NUCLEOTIDE SEQUENCE</scope>
    <source>
        <strain evidence="2">IMCC8485</strain>
    </source>
</reference>